<proteinExistence type="predicted"/>
<reference evidence="10 11" key="1">
    <citation type="submission" date="2019-07" db="EMBL/GenBank/DDBJ databases">
        <authorList>
            <person name="Huq M.A."/>
        </authorList>
    </citation>
    <scope>NUCLEOTIDE SEQUENCE [LARGE SCALE GENOMIC DNA]</scope>
    <source>
        <strain evidence="10 11">MAH-3</strain>
    </source>
</reference>
<keyword evidence="8" id="KW-0472">Membrane</keyword>
<dbReference type="GO" id="GO:0005524">
    <property type="term" value="F:ATP binding"/>
    <property type="evidence" value="ECO:0007669"/>
    <property type="project" value="UniProtKB-KW"/>
</dbReference>
<feature type="transmembrane region" description="Helical" evidence="8">
    <location>
        <begin position="78"/>
        <end position="96"/>
    </location>
</feature>
<evidence type="ECO:0000256" key="1">
    <source>
        <dbReference type="ARBA" id="ARBA00000085"/>
    </source>
</evidence>
<comment type="catalytic activity">
    <reaction evidence="1">
        <text>ATP + protein L-histidine = ADP + protein N-phospho-L-histidine.</text>
        <dbReference type="EC" id="2.7.13.3"/>
    </reaction>
</comment>
<dbReference type="SUPFAM" id="SSF55874">
    <property type="entry name" value="ATPase domain of HSP90 chaperone/DNA topoisomerase II/histidine kinase"/>
    <property type="match status" value="1"/>
</dbReference>
<evidence type="ECO:0000259" key="9">
    <source>
        <dbReference type="SMART" id="SM00387"/>
    </source>
</evidence>
<feature type="transmembrane region" description="Helical" evidence="8">
    <location>
        <begin position="27"/>
        <end position="47"/>
    </location>
</feature>
<organism evidence="10 11">
    <name type="scientific">Fluviicola chungangensis</name>
    <dbReference type="NCBI Taxonomy" id="2597671"/>
    <lineage>
        <taxon>Bacteria</taxon>
        <taxon>Pseudomonadati</taxon>
        <taxon>Bacteroidota</taxon>
        <taxon>Flavobacteriia</taxon>
        <taxon>Flavobacteriales</taxon>
        <taxon>Crocinitomicaceae</taxon>
        <taxon>Fluviicola</taxon>
    </lineage>
</organism>
<dbReference type="AlphaFoldDB" id="A0A556MJN1"/>
<dbReference type="RefSeq" id="WP_144334238.1">
    <property type="nucleotide sequence ID" value="NZ_VLPL01000009.1"/>
</dbReference>
<feature type="transmembrane region" description="Helical" evidence="8">
    <location>
        <begin position="102"/>
        <end position="119"/>
    </location>
</feature>
<dbReference type="OrthoDB" id="9767435at2"/>
<dbReference type="PANTHER" id="PTHR41523:SF8">
    <property type="entry name" value="ETHYLENE RESPONSE SENSOR PROTEIN"/>
    <property type="match status" value="1"/>
</dbReference>
<keyword evidence="7" id="KW-0067">ATP-binding</keyword>
<dbReference type="InterPro" id="IPR003594">
    <property type="entry name" value="HATPase_dom"/>
</dbReference>
<evidence type="ECO:0000256" key="8">
    <source>
        <dbReference type="SAM" id="Phobius"/>
    </source>
</evidence>
<accession>A0A556MJN1</accession>
<keyword evidence="3" id="KW-0597">Phosphoprotein</keyword>
<evidence type="ECO:0000256" key="4">
    <source>
        <dbReference type="ARBA" id="ARBA00022679"/>
    </source>
</evidence>
<keyword evidence="8" id="KW-0812">Transmembrane</keyword>
<dbReference type="InterPro" id="IPR011495">
    <property type="entry name" value="Sig_transdc_His_kin_sub2_dim/P"/>
</dbReference>
<sequence>MISNKLGLKWPETMPEWEKNLVRKVNFLSLIGSFNVIACLIVFNIIGFQFLNVHFFVVLGLATAVFLLNYWSKFILASYLFFAIGIYLLGVATMFMQLESNVLMYFFPLTLSIVQIYGRKEVFGHLITWSIIYFLTIGFLIILGPKYYPIEIPDSTMAVLKVFNGLFAFFCGMMQITVITWLNIRQEEQIRNVIDEKRLLLAELYHRVKNNLNIVTSLINIRKNNSTSQEVKDALEDCRGRVYSMALVHQQMYSGSKVGNLNMMDYLVELIRNVEHAFGDDADVVLEVDSTELILPISKAVPIGLIMNELITNSYKHGMVPGKKLVVTIHVSQIGHSLQIELTDNGPGIQTDKQNNNTLGFELIRSLCEQIDASFIVGKNTGENSGTTIQIKIIDYSAKAQLFV</sequence>
<dbReference type="GO" id="GO:0004673">
    <property type="term" value="F:protein histidine kinase activity"/>
    <property type="evidence" value="ECO:0007669"/>
    <property type="project" value="UniProtKB-EC"/>
</dbReference>
<dbReference type="Pfam" id="PF07568">
    <property type="entry name" value="HisKA_2"/>
    <property type="match status" value="1"/>
</dbReference>
<evidence type="ECO:0000256" key="2">
    <source>
        <dbReference type="ARBA" id="ARBA00012438"/>
    </source>
</evidence>
<dbReference type="Pfam" id="PF02518">
    <property type="entry name" value="HATPase_c"/>
    <property type="match status" value="1"/>
</dbReference>
<keyword evidence="11" id="KW-1185">Reference proteome</keyword>
<dbReference type="PANTHER" id="PTHR41523">
    <property type="entry name" value="TWO-COMPONENT SYSTEM SENSOR PROTEIN"/>
    <property type="match status" value="1"/>
</dbReference>
<evidence type="ECO:0000256" key="5">
    <source>
        <dbReference type="ARBA" id="ARBA00022741"/>
    </source>
</evidence>
<keyword evidence="8" id="KW-1133">Transmembrane helix</keyword>
<keyword evidence="5" id="KW-0547">Nucleotide-binding</keyword>
<feature type="domain" description="Histidine kinase/HSP90-like ATPase" evidence="9">
    <location>
        <begin position="298"/>
        <end position="397"/>
    </location>
</feature>
<evidence type="ECO:0000313" key="11">
    <source>
        <dbReference type="Proteomes" id="UP000316008"/>
    </source>
</evidence>
<comment type="caution">
    <text evidence="10">The sequence shown here is derived from an EMBL/GenBank/DDBJ whole genome shotgun (WGS) entry which is preliminary data.</text>
</comment>
<protein>
    <recommendedName>
        <fullName evidence="2">histidine kinase</fullName>
        <ecNumber evidence="2">2.7.13.3</ecNumber>
    </recommendedName>
</protein>
<keyword evidence="4" id="KW-0808">Transferase</keyword>
<feature type="transmembrane region" description="Helical" evidence="8">
    <location>
        <begin position="165"/>
        <end position="184"/>
    </location>
</feature>
<dbReference type="Proteomes" id="UP000316008">
    <property type="component" value="Unassembled WGS sequence"/>
</dbReference>
<feature type="transmembrane region" description="Helical" evidence="8">
    <location>
        <begin position="126"/>
        <end position="145"/>
    </location>
</feature>
<keyword evidence="6 10" id="KW-0418">Kinase</keyword>
<dbReference type="EMBL" id="VLPL01000009">
    <property type="protein sequence ID" value="TSJ40110.1"/>
    <property type="molecule type" value="Genomic_DNA"/>
</dbReference>
<evidence type="ECO:0000256" key="6">
    <source>
        <dbReference type="ARBA" id="ARBA00022777"/>
    </source>
</evidence>
<name>A0A556MJN1_9FLAO</name>
<dbReference type="SMART" id="SM00387">
    <property type="entry name" value="HATPase_c"/>
    <property type="match status" value="1"/>
</dbReference>
<feature type="transmembrane region" description="Helical" evidence="8">
    <location>
        <begin position="53"/>
        <end position="71"/>
    </location>
</feature>
<gene>
    <name evidence="10" type="ORF">FO442_16050</name>
</gene>
<dbReference type="Gene3D" id="3.30.450.20">
    <property type="entry name" value="PAS domain"/>
    <property type="match status" value="1"/>
</dbReference>
<evidence type="ECO:0000313" key="10">
    <source>
        <dbReference type="EMBL" id="TSJ40110.1"/>
    </source>
</evidence>
<evidence type="ECO:0000256" key="3">
    <source>
        <dbReference type="ARBA" id="ARBA00022553"/>
    </source>
</evidence>
<dbReference type="InterPro" id="IPR036890">
    <property type="entry name" value="HATPase_C_sf"/>
</dbReference>
<dbReference type="Gene3D" id="3.30.565.10">
    <property type="entry name" value="Histidine kinase-like ATPase, C-terminal domain"/>
    <property type="match status" value="1"/>
</dbReference>
<evidence type="ECO:0000256" key="7">
    <source>
        <dbReference type="ARBA" id="ARBA00022840"/>
    </source>
</evidence>
<dbReference type="EC" id="2.7.13.3" evidence="2"/>